<sequence length="636" mass="69492">DVSELVKIAVVAEKEEGEETRGRVHWKPWALVARDLALEGFATRADQLTEFRRRCMSNQYTVMADPVHPKEWLISEYQGIIADQVTASRVKGVAQKDADASSQAALQAFMQSMTQSLQDSRSSSVAAIQSLANDGSAARAAPPEEFCHNIFESPSLATIAQQEVGNFGAAFTKSLQKEQEVREAQKRYQALILAEDIDAKNHAAESANGKTVNIVQARFNAEKAIDAHSKKLIGLLDTQANEALSVAEFLEGRVPREVLETDTWKPTMDKLAGVKASAAAEAKRIDAQCNEMVAEVKDATWDGSVKKVREQLKELVESQRLATCHAIVTKRLISDAKAQCAKRTESGAQSKKRKSAFDDAPQMEVDLESNLGPAMQVIASETRGKHINIVTDLSELGPGRMAVVAAPQLCKDVEAASGWKACESWMRSKLETWGSQGASPAFGSVVQPAVLAQIRTISTMEKVEVSNLFRTAFIASGPKEQSLFKVLYGAQCFIIPRLHSSVSPAPYGICECRLILEGEEVILGIKMDIKQGGLGSQVDSLKRMSGHDLLRLGSSDGNFCCVLGTGDFAVLPTGFVYVIFRTTLVRGVRWGCSPRWEGELQEVERTVSAAMEAYQGIRGTTYEEWWKWLNSSAASL</sequence>
<evidence type="ECO:0000313" key="2">
    <source>
        <dbReference type="Proteomes" id="UP001189429"/>
    </source>
</evidence>
<dbReference type="EMBL" id="CAUYUJ010016298">
    <property type="protein sequence ID" value="CAK0863797.1"/>
    <property type="molecule type" value="Genomic_DNA"/>
</dbReference>
<name>A0ABN9UUZ4_9DINO</name>
<organism evidence="1 2">
    <name type="scientific">Prorocentrum cordatum</name>
    <dbReference type="NCBI Taxonomy" id="2364126"/>
    <lineage>
        <taxon>Eukaryota</taxon>
        <taxon>Sar</taxon>
        <taxon>Alveolata</taxon>
        <taxon>Dinophyceae</taxon>
        <taxon>Prorocentrales</taxon>
        <taxon>Prorocentraceae</taxon>
        <taxon>Prorocentrum</taxon>
    </lineage>
</organism>
<protein>
    <submittedName>
        <fullName evidence="1">Uncharacterized protein</fullName>
    </submittedName>
</protein>
<gene>
    <name evidence="1" type="ORF">PCOR1329_LOCUS51842</name>
</gene>
<keyword evidence="2" id="KW-1185">Reference proteome</keyword>
<proteinExistence type="predicted"/>
<evidence type="ECO:0000313" key="1">
    <source>
        <dbReference type="EMBL" id="CAK0863797.1"/>
    </source>
</evidence>
<reference evidence="1" key="1">
    <citation type="submission" date="2023-10" db="EMBL/GenBank/DDBJ databases">
        <authorList>
            <person name="Chen Y."/>
            <person name="Shah S."/>
            <person name="Dougan E. K."/>
            <person name="Thang M."/>
            <person name="Chan C."/>
        </authorList>
    </citation>
    <scope>NUCLEOTIDE SEQUENCE [LARGE SCALE GENOMIC DNA]</scope>
</reference>
<feature type="non-terminal residue" evidence="1">
    <location>
        <position position="1"/>
    </location>
</feature>
<comment type="caution">
    <text evidence="1">The sequence shown here is derived from an EMBL/GenBank/DDBJ whole genome shotgun (WGS) entry which is preliminary data.</text>
</comment>
<accession>A0ABN9UUZ4</accession>
<dbReference type="Proteomes" id="UP001189429">
    <property type="component" value="Unassembled WGS sequence"/>
</dbReference>